<dbReference type="GO" id="GO:0016020">
    <property type="term" value="C:membrane"/>
    <property type="evidence" value="ECO:0007669"/>
    <property type="project" value="TreeGrafter"/>
</dbReference>
<dbReference type="InterPro" id="IPR050879">
    <property type="entry name" value="Acyltransferase_3"/>
</dbReference>
<dbReference type="GO" id="GO:0016747">
    <property type="term" value="F:acyltransferase activity, transferring groups other than amino-acyl groups"/>
    <property type="evidence" value="ECO:0007669"/>
    <property type="project" value="InterPro"/>
</dbReference>
<organism evidence="3 4">
    <name type="scientific">Methanomethylophilus alvi</name>
    <dbReference type="NCBI Taxonomy" id="1291540"/>
    <lineage>
        <taxon>Archaea</taxon>
        <taxon>Methanobacteriati</taxon>
        <taxon>Thermoplasmatota</taxon>
        <taxon>Thermoplasmata</taxon>
        <taxon>Methanomassiliicoccales</taxon>
        <taxon>Methanomethylophilaceae</taxon>
        <taxon>Methanomethylophilus</taxon>
    </lineage>
</organism>
<accession>A0A3G3IEZ5</accession>
<dbReference type="Proteomes" id="UP000273278">
    <property type="component" value="Chromosome"/>
</dbReference>
<dbReference type="PANTHER" id="PTHR23028">
    <property type="entry name" value="ACETYLTRANSFERASE"/>
    <property type="match status" value="1"/>
</dbReference>
<feature type="transmembrane region" description="Helical" evidence="1">
    <location>
        <begin position="233"/>
        <end position="255"/>
    </location>
</feature>
<feature type="transmembrane region" description="Helical" evidence="1">
    <location>
        <begin position="171"/>
        <end position="188"/>
    </location>
</feature>
<name>A0A3G3IEZ5_9ARCH</name>
<proteinExistence type="predicted"/>
<dbReference type="RefSeq" id="WP_015504008.1">
    <property type="nucleotide sequence ID" value="NZ_CP017686.1"/>
</dbReference>
<evidence type="ECO:0000256" key="1">
    <source>
        <dbReference type="SAM" id="Phobius"/>
    </source>
</evidence>
<evidence type="ECO:0000313" key="4">
    <source>
        <dbReference type="Proteomes" id="UP000273278"/>
    </source>
</evidence>
<protein>
    <recommendedName>
        <fullName evidence="2">Acyltransferase 3 domain-containing protein</fullName>
    </recommendedName>
</protein>
<dbReference type="GO" id="GO:0000271">
    <property type="term" value="P:polysaccharide biosynthetic process"/>
    <property type="evidence" value="ECO:0007669"/>
    <property type="project" value="TreeGrafter"/>
</dbReference>
<gene>
    <name evidence="3" type="ORF">BKD89_00490</name>
</gene>
<evidence type="ECO:0000313" key="3">
    <source>
        <dbReference type="EMBL" id="AYQ54299.1"/>
    </source>
</evidence>
<dbReference type="PANTHER" id="PTHR23028:SF53">
    <property type="entry name" value="ACYL_TRANSF_3 DOMAIN-CONTAINING PROTEIN"/>
    <property type="match status" value="1"/>
</dbReference>
<feature type="transmembrane region" description="Helical" evidence="1">
    <location>
        <begin position="143"/>
        <end position="162"/>
    </location>
</feature>
<feature type="transmembrane region" description="Helical" evidence="1">
    <location>
        <begin position="292"/>
        <end position="311"/>
    </location>
</feature>
<keyword evidence="1" id="KW-1133">Transmembrane helix</keyword>
<feature type="transmembrane region" description="Helical" evidence="1">
    <location>
        <begin position="87"/>
        <end position="108"/>
    </location>
</feature>
<dbReference type="Pfam" id="PF01757">
    <property type="entry name" value="Acyl_transf_3"/>
    <property type="match status" value="1"/>
</dbReference>
<feature type="transmembrane region" description="Helical" evidence="1">
    <location>
        <begin position="323"/>
        <end position="345"/>
    </location>
</feature>
<feature type="domain" description="Acyltransferase 3" evidence="2">
    <location>
        <begin position="12"/>
        <end position="336"/>
    </location>
</feature>
<keyword evidence="1" id="KW-0812">Transmembrane</keyword>
<dbReference type="InterPro" id="IPR002656">
    <property type="entry name" value="Acyl_transf_3_dom"/>
</dbReference>
<feature type="transmembrane region" description="Helical" evidence="1">
    <location>
        <begin position="200"/>
        <end position="221"/>
    </location>
</feature>
<evidence type="ECO:0000259" key="2">
    <source>
        <dbReference type="Pfam" id="PF01757"/>
    </source>
</evidence>
<reference evidence="3 4" key="1">
    <citation type="submission" date="2016-10" db="EMBL/GenBank/DDBJ databases">
        <title>Complete genome of the TMA-utilizing, human hosted archaeon Methanomethylophilus alvus Gen. nov, sp. nov., strain Mx-05, derived from a pure culture.</title>
        <authorList>
            <person name="Brugere J.-F."/>
            <person name="Ben Hania W."/>
            <person name="Chaudhary P.P."/>
            <person name="Gaci N."/>
            <person name="Borrel G."/>
            <person name="Cao Van Tuat L."/>
            <person name="Fardeau M.-L."/>
            <person name="Harris H.M.B."/>
            <person name="O'Toole P.W."/>
            <person name="Ollivier B."/>
        </authorList>
    </citation>
    <scope>NUCLEOTIDE SEQUENCE [LARGE SCALE GENOMIC DNA]</scope>
    <source>
        <strain evidence="3 4">Mx-05</strain>
    </source>
</reference>
<dbReference type="GeneID" id="41320902"/>
<keyword evidence="1" id="KW-0472">Membrane</keyword>
<dbReference type="EMBL" id="CP017686">
    <property type="protein sequence ID" value="AYQ54299.1"/>
    <property type="molecule type" value="Genomic_DNA"/>
</dbReference>
<sequence>MIKSTVESNKNGSIELLRFFFAVSIVGIHLEQISDFDLFHNGHFGVEFFFLVSGILMAQCANKKLTKLQENIPESTVYFIIKKIKAIYPYLILVMVVSFFFYCLPHYGGDVVSIAEDLVNSVPDLFLCMMSGAGFGTSICPGIFWYISAMVIGLFILFPLYLKWNSASRMILFPLLGIFCLGYLQLKMGYITLTWESSGAVYYGLIRGIGEMAIGVVCYDVANFIQRLNFTTFGRAVILVFEIMCFLAIVVFINGKWYCPQSVSIFFLIAIFVTLLYSGVPFRIKCKGVISFLGKISLPLFMTHITVFNVICEWCGPDVFYGHGLDVLLLCTVVAICSFYVVSFVECHSSDFRKLLIKS</sequence>
<dbReference type="AlphaFoldDB" id="A0A3G3IEZ5"/>
<feature type="transmembrane region" description="Helical" evidence="1">
    <location>
        <begin position="261"/>
        <end position="280"/>
    </location>
</feature>